<organism evidence="2 3">
    <name type="scientific">Nocardiopsis endophytica</name>
    <dbReference type="NCBI Taxonomy" id="3018445"/>
    <lineage>
        <taxon>Bacteria</taxon>
        <taxon>Bacillati</taxon>
        <taxon>Actinomycetota</taxon>
        <taxon>Actinomycetes</taxon>
        <taxon>Streptosporangiales</taxon>
        <taxon>Nocardiopsidaceae</taxon>
        <taxon>Nocardiopsis</taxon>
    </lineage>
</organism>
<keyword evidence="1" id="KW-0472">Membrane</keyword>
<comment type="caution">
    <text evidence="2">The sequence shown here is derived from an EMBL/GenBank/DDBJ whole genome shotgun (WGS) entry which is preliminary data.</text>
</comment>
<protein>
    <submittedName>
        <fullName evidence="2">Phage holin family protein</fullName>
    </submittedName>
</protein>
<dbReference type="RefSeq" id="WP_270690389.1">
    <property type="nucleotide sequence ID" value="NZ_JAQFWQ010000149.1"/>
</dbReference>
<evidence type="ECO:0000256" key="1">
    <source>
        <dbReference type="SAM" id="Phobius"/>
    </source>
</evidence>
<dbReference type="EMBL" id="JAQFWQ010000149">
    <property type="protein sequence ID" value="MDA2814860.1"/>
    <property type="molecule type" value="Genomic_DNA"/>
</dbReference>
<keyword evidence="3" id="KW-1185">Reference proteome</keyword>
<dbReference type="Proteomes" id="UP001527866">
    <property type="component" value="Unassembled WGS sequence"/>
</dbReference>
<gene>
    <name evidence="2" type="ORF">O4J56_29715</name>
</gene>
<dbReference type="Pfam" id="PF07332">
    <property type="entry name" value="Phage_holin_3_6"/>
    <property type="match status" value="1"/>
</dbReference>
<feature type="transmembrane region" description="Helical" evidence="1">
    <location>
        <begin position="59"/>
        <end position="84"/>
    </location>
</feature>
<accession>A0ABT4UD69</accession>
<keyword evidence="1" id="KW-1133">Transmembrane helix</keyword>
<feature type="transmembrane region" description="Helical" evidence="1">
    <location>
        <begin position="90"/>
        <end position="115"/>
    </location>
</feature>
<evidence type="ECO:0000313" key="2">
    <source>
        <dbReference type="EMBL" id="MDA2814860.1"/>
    </source>
</evidence>
<name>A0ABT4UD69_9ACTN</name>
<evidence type="ECO:0000313" key="3">
    <source>
        <dbReference type="Proteomes" id="UP001527866"/>
    </source>
</evidence>
<reference evidence="2 3" key="1">
    <citation type="submission" date="2023-01" db="EMBL/GenBank/DDBJ databases">
        <title>Draft genome sequence of Nocardiopsis sp. RSe5-2 isolated from halophytes.</title>
        <authorList>
            <person name="Duangmal K."/>
            <person name="Chantavorakit T."/>
        </authorList>
    </citation>
    <scope>NUCLEOTIDE SEQUENCE [LARGE SCALE GENOMIC DNA]</scope>
    <source>
        <strain evidence="2 3">RSe5-2</strain>
    </source>
</reference>
<proteinExistence type="predicted"/>
<dbReference type="InterPro" id="IPR009937">
    <property type="entry name" value="Phage_holin_3_6"/>
</dbReference>
<sequence length="145" mass="15672">MPENPSSGQGAEEFDAADRSLGELVSEASGNISKLVRLELELAKLELARDAKQVGKGSAMFVVAAVLLHLFLILFSVTAGLFLYDVAGLSAWISFLIVTLFYLLVAAILIGIGVLHLRKIKGLERFGTTMATTVSVLRREHTAER</sequence>
<keyword evidence="1" id="KW-0812">Transmembrane</keyword>